<evidence type="ECO:0000256" key="5">
    <source>
        <dbReference type="ARBA" id="ARBA00022801"/>
    </source>
</evidence>
<dbReference type="Gene3D" id="3.10.10.10">
    <property type="entry name" value="HIV Type 1 Reverse Transcriptase, subunit A, domain 1"/>
    <property type="match status" value="1"/>
</dbReference>
<protein>
    <submittedName>
        <fullName evidence="10">DNA/RNA polymerases superfamily protein</fullName>
    </submittedName>
</protein>
<keyword evidence="3" id="KW-0540">Nuclease</keyword>
<dbReference type="Gene3D" id="3.30.420.10">
    <property type="entry name" value="Ribonuclease H-like superfamily/Ribonuclease H"/>
    <property type="match status" value="1"/>
</dbReference>
<feature type="domain" description="Reverse transcriptase RNase H-like" evidence="8">
    <location>
        <begin position="525"/>
        <end position="622"/>
    </location>
</feature>
<dbReference type="Pfam" id="PF03732">
    <property type="entry name" value="Retrotrans_gag"/>
    <property type="match status" value="1"/>
</dbReference>
<dbReference type="Pfam" id="PF17917">
    <property type="entry name" value="RT_RNaseH"/>
    <property type="match status" value="1"/>
</dbReference>
<dbReference type="GO" id="GO:0003964">
    <property type="term" value="F:RNA-directed DNA polymerase activity"/>
    <property type="evidence" value="ECO:0007669"/>
    <property type="project" value="UniProtKB-KW"/>
</dbReference>
<evidence type="ECO:0000259" key="7">
    <source>
        <dbReference type="Pfam" id="PF03732"/>
    </source>
</evidence>
<name>A0A5B6WTH3_9ROSI</name>
<evidence type="ECO:0000313" key="10">
    <source>
        <dbReference type="EMBL" id="KAA3484783.1"/>
    </source>
</evidence>
<organism evidence="10 11">
    <name type="scientific">Gossypium australe</name>
    <dbReference type="NCBI Taxonomy" id="47621"/>
    <lineage>
        <taxon>Eukaryota</taxon>
        <taxon>Viridiplantae</taxon>
        <taxon>Streptophyta</taxon>
        <taxon>Embryophyta</taxon>
        <taxon>Tracheophyta</taxon>
        <taxon>Spermatophyta</taxon>
        <taxon>Magnoliopsida</taxon>
        <taxon>eudicotyledons</taxon>
        <taxon>Gunneridae</taxon>
        <taxon>Pentapetalae</taxon>
        <taxon>rosids</taxon>
        <taxon>malvids</taxon>
        <taxon>Malvales</taxon>
        <taxon>Malvaceae</taxon>
        <taxon>Malvoideae</taxon>
        <taxon>Gossypium</taxon>
    </lineage>
</organism>
<dbReference type="SUPFAM" id="SSF56672">
    <property type="entry name" value="DNA/RNA polymerases"/>
    <property type="match status" value="2"/>
</dbReference>
<keyword evidence="4" id="KW-0255">Endonuclease</keyword>
<comment type="caution">
    <text evidence="10">The sequence shown here is derived from an EMBL/GenBank/DDBJ whole genome shotgun (WGS) entry which is preliminary data.</text>
</comment>
<dbReference type="Pfam" id="PF17921">
    <property type="entry name" value="Integrase_H2C2"/>
    <property type="match status" value="1"/>
</dbReference>
<keyword evidence="11" id="KW-1185">Reference proteome</keyword>
<dbReference type="GO" id="GO:0003676">
    <property type="term" value="F:nucleic acid binding"/>
    <property type="evidence" value="ECO:0007669"/>
    <property type="project" value="InterPro"/>
</dbReference>
<dbReference type="CDD" id="cd09274">
    <property type="entry name" value="RNase_HI_RT_Ty3"/>
    <property type="match status" value="1"/>
</dbReference>
<dbReference type="InterPro" id="IPR050951">
    <property type="entry name" value="Retrovirus_Pol_polyprotein"/>
</dbReference>
<evidence type="ECO:0000256" key="3">
    <source>
        <dbReference type="ARBA" id="ARBA00022722"/>
    </source>
</evidence>
<evidence type="ECO:0000259" key="9">
    <source>
        <dbReference type="Pfam" id="PF17921"/>
    </source>
</evidence>
<keyword evidence="2" id="KW-0548">Nucleotidyltransferase</keyword>
<proteinExistence type="predicted"/>
<dbReference type="InterPro" id="IPR036397">
    <property type="entry name" value="RNaseH_sf"/>
</dbReference>
<dbReference type="GO" id="GO:0016787">
    <property type="term" value="F:hydrolase activity"/>
    <property type="evidence" value="ECO:0007669"/>
    <property type="project" value="UniProtKB-KW"/>
</dbReference>
<dbReference type="Gene3D" id="1.10.340.70">
    <property type="match status" value="1"/>
</dbReference>
<dbReference type="Gene3D" id="3.30.70.270">
    <property type="match status" value="1"/>
</dbReference>
<evidence type="ECO:0000313" key="11">
    <source>
        <dbReference type="Proteomes" id="UP000325315"/>
    </source>
</evidence>
<dbReference type="InterPro" id="IPR041588">
    <property type="entry name" value="Integrase_H2C2"/>
</dbReference>
<gene>
    <name evidence="10" type="ORF">EPI10_006847</name>
</gene>
<dbReference type="PANTHER" id="PTHR37984:SF5">
    <property type="entry name" value="PROTEIN NYNRIN-LIKE"/>
    <property type="match status" value="1"/>
</dbReference>
<dbReference type="InterPro" id="IPR043128">
    <property type="entry name" value="Rev_trsase/Diguanyl_cyclase"/>
</dbReference>
<keyword evidence="1" id="KW-0808">Transferase</keyword>
<keyword evidence="6" id="KW-0695">RNA-directed DNA polymerase</keyword>
<dbReference type="PANTHER" id="PTHR37984">
    <property type="entry name" value="PROTEIN CBG26694"/>
    <property type="match status" value="1"/>
</dbReference>
<evidence type="ECO:0000256" key="4">
    <source>
        <dbReference type="ARBA" id="ARBA00022759"/>
    </source>
</evidence>
<feature type="domain" description="Retrotransposon gag" evidence="7">
    <location>
        <begin position="86"/>
        <end position="149"/>
    </location>
</feature>
<reference evidence="11" key="1">
    <citation type="journal article" date="2019" name="Plant Biotechnol. J.">
        <title>Genome sequencing of the Australian wild diploid species Gossypium australe highlights disease resistance and delayed gland morphogenesis.</title>
        <authorList>
            <person name="Cai Y."/>
            <person name="Cai X."/>
            <person name="Wang Q."/>
            <person name="Wang P."/>
            <person name="Zhang Y."/>
            <person name="Cai C."/>
            <person name="Xu Y."/>
            <person name="Wang K."/>
            <person name="Zhou Z."/>
            <person name="Wang C."/>
            <person name="Geng S."/>
            <person name="Li B."/>
            <person name="Dong Q."/>
            <person name="Hou Y."/>
            <person name="Wang H."/>
            <person name="Ai P."/>
            <person name="Liu Z."/>
            <person name="Yi F."/>
            <person name="Sun M."/>
            <person name="An G."/>
            <person name="Cheng J."/>
            <person name="Zhang Y."/>
            <person name="Shi Q."/>
            <person name="Xie Y."/>
            <person name="Shi X."/>
            <person name="Chang Y."/>
            <person name="Huang F."/>
            <person name="Chen Y."/>
            <person name="Hong S."/>
            <person name="Mi L."/>
            <person name="Sun Q."/>
            <person name="Zhang L."/>
            <person name="Zhou B."/>
            <person name="Peng R."/>
            <person name="Zhang X."/>
            <person name="Liu F."/>
        </authorList>
    </citation>
    <scope>NUCLEOTIDE SEQUENCE [LARGE SCALE GENOMIC DNA]</scope>
    <source>
        <strain evidence="11">cv. PA1801</strain>
    </source>
</reference>
<keyword evidence="5" id="KW-0378">Hydrolase</keyword>
<dbReference type="SUPFAM" id="SSF53098">
    <property type="entry name" value="Ribonuclease H-like"/>
    <property type="match status" value="1"/>
</dbReference>
<dbReference type="InterPro" id="IPR012337">
    <property type="entry name" value="RNaseH-like_sf"/>
</dbReference>
<evidence type="ECO:0000256" key="2">
    <source>
        <dbReference type="ARBA" id="ARBA00022695"/>
    </source>
</evidence>
<dbReference type="InterPro" id="IPR005162">
    <property type="entry name" value="Retrotrans_gag_dom"/>
</dbReference>
<evidence type="ECO:0000256" key="1">
    <source>
        <dbReference type="ARBA" id="ARBA00022679"/>
    </source>
</evidence>
<dbReference type="GO" id="GO:0004519">
    <property type="term" value="F:endonuclease activity"/>
    <property type="evidence" value="ECO:0007669"/>
    <property type="project" value="UniProtKB-KW"/>
</dbReference>
<dbReference type="AlphaFoldDB" id="A0A5B6WTH3"/>
<accession>A0A5B6WTH3</accession>
<feature type="domain" description="Integrase zinc-binding" evidence="9">
    <location>
        <begin position="695"/>
        <end position="752"/>
    </location>
</feature>
<dbReference type="Proteomes" id="UP000325315">
    <property type="component" value="Unassembled WGS sequence"/>
</dbReference>
<dbReference type="InterPro" id="IPR041373">
    <property type="entry name" value="RT_RNaseH"/>
</dbReference>
<dbReference type="OrthoDB" id="1936908at2759"/>
<sequence>MPNLDTSETPVSPVTETGYQSSSAGVDALFQAMLRILERVARPNSGSGDRGGVTRVTPNVAVYWLEATKRIMDDLDCTLEQKLKGAVSLLHDEAYHWLLMVKEGTQPDCLTWEFFNTSFQSKYVGASYVDARRREFLNLTQGDRSVVKCVRFEDGLRDNLRVLIAPQRECEFSVLVEKAKIAEDVKRAECQNRDRERVRVGAPVASTRMLPCGDCGRHLSDDRRGQFNSHLGAVDRLGVVMVWVVDKEHWVEVLVRQSESDGAFVWGVRPNSGSGLVGGAPGCLDYATKRVILRTEDNKEVVVIGERRDYLSNVISALVAEKLVWKGCEAYLAYVSVSSSKASSVGNIRTVRDFLDVFPEDLPGLPPNREVKFGIELLPGTAPVFTGPYRMAPKELTELKAQLQELLDHCFIHLSVSLWGAPILFDSLWTLRVPSYAFSVDECTDCILGSDEPIFVEGIRVDPRKIEAMMDWKQPKNVSGIRSFLGLTDYYRWFIEGFSLVASPLIKLLRKGVPFAPVLIQLESGKEFVVYSDASHTGLGCVLMQDCKVVAYASHQLKTHEGKYLTHDLELVAVVFALKIWRHYLYGERCIIYTDYKSLKYFLTQKELNLRQCHWIELLKDYDCTIEHHPGKANVVAYALSRRAMSDLRVMFARLSLFDDGSLLAKLQVKSTWIDQIQDKQLVDETLGQICVSNDSNFRQSILKEAHSSPDAMHPEGNKMYCDLRELYWWSGLKREVTNSVVCCLTYQQVKAEHQLPSGLLQPKLAKLYISEIVRLYGVLVSIVFDRDPRFTSQFWKILHEALGSRSCMIDFQGSWEDYLPLAEFAYNNNFQASIQMAPYEALYSREGQVSAGSPAAICAFGGSFSLLVSGGLKVVSHQTDSRSVPEPKKNEIRRKLKNPAVDATRPCGKPRWTGAAELLRDHMFELIIVTI</sequence>
<dbReference type="InterPro" id="IPR043502">
    <property type="entry name" value="DNA/RNA_pol_sf"/>
</dbReference>
<dbReference type="EMBL" id="SMMG02000002">
    <property type="protein sequence ID" value="KAA3484783.1"/>
    <property type="molecule type" value="Genomic_DNA"/>
</dbReference>
<evidence type="ECO:0000256" key="6">
    <source>
        <dbReference type="ARBA" id="ARBA00022918"/>
    </source>
</evidence>
<evidence type="ECO:0000259" key="8">
    <source>
        <dbReference type="Pfam" id="PF17917"/>
    </source>
</evidence>